<feature type="domain" description="DJ-1/PfpI" evidence="1">
    <location>
        <begin position="11"/>
        <end position="110"/>
    </location>
</feature>
<gene>
    <name evidence="2" type="ORF">ENR47_12910</name>
</gene>
<accession>A0A832M583</accession>
<proteinExistence type="predicted"/>
<evidence type="ECO:0000259" key="1">
    <source>
        <dbReference type="Pfam" id="PF01965"/>
    </source>
</evidence>
<dbReference type="SUPFAM" id="SSF52317">
    <property type="entry name" value="Class I glutamine amidotransferase-like"/>
    <property type="match status" value="1"/>
</dbReference>
<name>A0A832M583_9CYAN</name>
<dbReference type="Gene3D" id="3.40.50.880">
    <property type="match status" value="1"/>
</dbReference>
<sequence>MITKTSNQRCILIIIADGFEEIETIVWLSAMRQVGLWVKSVNVTSGLVSGAHGIWLMPDLAFADLDHLLKTTVISLVILPEGEQSLARLEADPRVHKLLRQVVEQGGQIVTGPEGLRIPQVAVVGDTKAGVNGSLHEIVLLRDSAESWEMFVQSIIQRLLQPW</sequence>
<dbReference type="Pfam" id="PF01965">
    <property type="entry name" value="DJ-1_PfpI"/>
    <property type="match status" value="1"/>
</dbReference>
<reference evidence="2" key="1">
    <citation type="journal article" date="2020" name="mSystems">
        <title>Genome- and Community-Level Interaction Insights into Carbon Utilization and Element Cycling Functions of Hydrothermarchaeota in Hydrothermal Sediment.</title>
        <authorList>
            <person name="Zhou Z."/>
            <person name="Liu Y."/>
            <person name="Xu W."/>
            <person name="Pan J."/>
            <person name="Luo Z.H."/>
            <person name="Li M."/>
        </authorList>
    </citation>
    <scope>NUCLEOTIDE SEQUENCE [LARGE SCALE GENOMIC DNA]</scope>
    <source>
        <strain evidence="2">SpSt-402</strain>
    </source>
</reference>
<dbReference type="InterPro" id="IPR002818">
    <property type="entry name" value="DJ-1/PfpI"/>
</dbReference>
<organism evidence="2">
    <name type="scientific">Oscillatoriales cyanobacterium SpSt-402</name>
    <dbReference type="NCBI Taxonomy" id="2282168"/>
    <lineage>
        <taxon>Bacteria</taxon>
        <taxon>Bacillati</taxon>
        <taxon>Cyanobacteriota</taxon>
        <taxon>Cyanophyceae</taxon>
        <taxon>Oscillatoriophycideae</taxon>
        <taxon>Oscillatoriales</taxon>
    </lineage>
</organism>
<comment type="caution">
    <text evidence="2">The sequence shown here is derived from an EMBL/GenBank/DDBJ whole genome shotgun (WGS) entry which is preliminary data.</text>
</comment>
<dbReference type="EMBL" id="DSRD01000804">
    <property type="protein sequence ID" value="HGW95158.1"/>
    <property type="molecule type" value="Genomic_DNA"/>
</dbReference>
<dbReference type="AlphaFoldDB" id="A0A832M583"/>
<dbReference type="InterPro" id="IPR029062">
    <property type="entry name" value="Class_I_gatase-like"/>
</dbReference>
<evidence type="ECO:0000313" key="2">
    <source>
        <dbReference type="EMBL" id="HGW95158.1"/>
    </source>
</evidence>
<protein>
    <recommendedName>
        <fullName evidence="1">DJ-1/PfpI domain-containing protein</fullName>
    </recommendedName>
</protein>